<comment type="caution">
    <text evidence="1">The sequence shown here is derived from an EMBL/GenBank/DDBJ whole genome shotgun (WGS) entry which is preliminary data.</text>
</comment>
<dbReference type="EMBL" id="JASBWS010000016">
    <property type="protein sequence ID" value="KAJ9112149.1"/>
    <property type="molecule type" value="Genomic_DNA"/>
</dbReference>
<organism evidence="1 2">
    <name type="scientific">Naganishia adeliensis</name>
    <dbReference type="NCBI Taxonomy" id="92952"/>
    <lineage>
        <taxon>Eukaryota</taxon>
        <taxon>Fungi</taxon>
        <taxon>Dikarya</taxon>
        <taxon>Basidiomycota</taxon>
        <taxon>Agaricomycotina</taxon>
        <taxon>Tremellomycetes</taxon>
        <taxon>Filobasidiales</taxon>
        <taxon>Filobasidiaceae</taxon>
        <taxon>Naganishia</taxon>
    </lineage>
</organism>
<reference evidence="1" key="1">
    <citation type="submission" date="2023-04" db="EMBL/GenBank/DDBJ databases">
        <title>Draft Genome sequencing of Naganishia species isolated from polar environments using Oxford Nanopore Technology.</title>
        <authorList>
            <person name="Leo P."/>
            <person name="Venkateswaran K."/>
        </authorList>
    </citation>
    <scope>NUCLEOTIDE SEQUENCE</scope>
    <source>
        <strain evidence="1">MNA-CCFEE 5262</strain>
    </source>
</reference>
<sequence>MSAQRPSHIDIPPSGLNGTTVSTSDQDAPEIEMQDVQAQGGQDEHEMNRRRAPNGPFTPLADPSFKPRGILKNSKSQSGSEQMLTQGAQSRPGEHLQWDEGNIALTEIERDSVMKIDEPKTPFVHSDAAKDELDIDVVAANTARNAGHPRPPGFPHVAGAEPVEAEQVDSPMAADFSSPRGESPVRRRTSSTGTNSRSASFSLPNQKSGSARQVVGDDKVDGEVAEEDDDEPLDPEDKEKHEGFKQKRKGHYSNEAEAMRLAQALMAQETLEDETGDQ</sequence>
<dbReference type="Proteomes" id="UP001230649">
    <property type="component" value="Unassembled WGS sequence"/>
</dbReference>
<keyword evidence="2" id="KW-1185">Reference proteome</keyword>
<evidence type="ECO:0000313" key="2">
    <source>
        <dbReference type="Proteomes" id="UP001230649"/>
    </source>
</evidence>
<evidence type="ECO:0000313" key="1">
    <source>
        <dbReference type="EMBL" id="KAJ9112149.1"/>
    </source>
</evidence>
<accession>A0ACC2WK85</accession>
<gene>
    <name evidence="1" type="ORF">QFC20_002330</name>
</gene>
<protein>
    <submittedName>
        <fullName evidence="1">Uncharacterized protein</fullName>
    </submittedName>
</protein>
<proteinExistence type="predicted"/>
<name>A0ACC2WK85_9TREE</name>